<proteinExistence type="predicted"/>
<evidence type="ECO:0000313" key="1">
    <source>
        <dbReference type="EMBL" id="KAA8496699.1"/>
    </source>
</evidence>
<dbReference type="InterPro" id="IPR004127">
    <property type="entry name" value="Prefoldin_subunit_alpha"/>
</dbReference>
<dbReference type="AlphaFoldDB" id="A0A5J4YYL3"/>
<comment type="caution">
    <text evidence="1">The sequence shown here is derived from an EMBL/GenBank/DDBJ whole genome shotgun (WGS) entry which is preliminary data.</text>
</comment>
<name>A0A5J4YYL3_PORPP</name>
<reference evidence="2" key="1">
    <citation type="journal article" date="2019" name="Nat. Commun.">
        <title>Expansion of phycobilisome linker gene families in mesophilic red algae.</title>
        <authorList>
            <person name="Lee J."/>
            <person name="Kim D."/>
            <person name="Bhattacharya D."/>
            <person name="Yoon H.S."/>
        </authorList>
    </citation>
    <scope>NUCLEOTIDE SEQUENCE [LARGE SCALE GENOMIC DNA]</scope>
    <source>
        <strain evidence="2">CCMP 1328</strain>
    </source>
</reference>
<evidence type="ECO:0000313" key="2">
    <source>
        <dbReference type="Proteomes" id="UP000324585"/>
    </source>
</evidence>
<dbReference type="InterPro" id="IPR009053">
    <property type="entry name" value="Prefoldin"/>
</dbReference>
<keyword evidence="2" id="KW-1185">Reference proteome</keyword>
<organism evidence="1 2">
    <name type="scientific">Porphyridium purpureum</name>
    <name type="common">Red alga</name>
    <name type="synonym">Porphyridium cruentum</name>
    <dbReference type="NCBI Taxonomy" id="35688"/>
    <lineage>
        <taxon>Eukaryota</taxon>
        <taxon>Rhodophyta</taxon>
        <taxon>Bangiophyceae</taxon>
        <taxon>Porphyridiales</taxon>
        <taxon>Porphyridiaceae</taxon>
        <taxon>Porphyridium</taxon>
    </lineage>
</organism>
<protein>
    <recommendedName>
        <fullName evidence="3">Prefoldin subunit 3</fullName>
    </recommendedName>
</protein>
<evidence type="ECO:0008006" key="3">
    <source>
        <dbReference type="Google" id="ProtNLM"/>
    </source>
</evidence>
<accession>A0A5J4YYL3</accession>
<dbReference type="SUPFAM" id="SSF46579">
    <property type="entry name" value="Prefoldin"/>
    <property type="match status" value="1"/>
</dbReference>
<dbReference type="Pfam" id="PF02996">
    <property type="entry name" value="Prefoldin"/>
    <property type="match status" value="1"/>
</dbReference>
<dbReference type="EMBL" id="VRMN01000002">
    <property type="protein sequence ID" value="KAA8496699.1"/>
    <property type="molecule type" value="Genomic_DNA"/>
</dbReference>
<sequence length="165" mass="17825">MDTITPTRAFVQEGIEAVTARIERGIKQNLDGVLAQRDACFLELAEWYQVTQNMLLLRALTSATHASSTSYQDGGALPVAPALQLKADIGAHVFAETRASADQLDTVVLDLGLGVLLEVSVGEAIAIAADREKKLKARVEILNARISEFQADISLAYSMLDLARE</sequence>
<gene>
    <name evidence="1" type="ORF">FVE85_0428</name>
</gene>
<dbReference type="Gene3D" id="1.10.287.370">
    <property type="match status" value="1"/>
</dbReference>
<dbReference type="Proteomes" id="UP000324585">
    <property type="component" value="Unassembled WGS sequence"/>
</dbReference>